<gene>
    <name evidence="1" type="ORF">J1786_21235</name>
</gene>
<sequence length="134" mass="15223">MDASRSTSPSRMTSKFWRQSGIDDIPIDRCNVAPGIRLLKKTDIFENRLRVIQGKTGEQLAIQLPLCLAAYDMTPGEVNERCLQNNNTEFILSSASRKTGRHPGALRADIITQAFWRVVINQMVKKRPNTYLFL</sequence>
<organism evidence="1 2">
    <name type="scientific">Rahnella perminowiae</name>
    <dbReference type="NCBI Taxonomy" id="2816244"/>
    <lineage>
        <taxon>Bacteria</taxon>
        <taxon>Pseudomonadati</taxon>
        <taxon>Pseudomonadota</taxon>
        <taxon>Gammaproteobacteria</taxon>
        <taxon>Enterobacterales</taxon>
        <taxon>Yersiniaceae</taxon>
        <taxon>Rahnella</taxon>
    </lineage>
</organism>
<dbReference type="EMBL" id="JAFMOU010000072">
    <property type="protein sequence ID" value="MBU9837328.1"/>
    <property type="molecule type" value="Genomic_DNA"/>
</dbReference>
<dbReference type="RefSeq" id="WP_217139171.1">
    <property type="nucleotide sequence ID" value="NZ_JAFMOU010000072.1"/>
</dbReference>
<accession>A0ABS6L6U7</accession>
<name>A0ABS6L6U7_9GAMM</name>
<keyword evidence="2" id="KW-1185">Reference proteome</keyword>
<reference evidence="1 2" key="1">
    <citation type="submission" date="2021-03" db="EMBL/GenBank/DDBJ databases">
        <title>Five novel Rahnella species.</title>
        <authorList>
            <person name="Brady C."/>
            <person name="Asselin J."/>
            <person name="Beer S."/>
            <person name="Bruberg M.B."/>
            <person name="Crampton B."/>
            <person name="Venter S."/>
            <person name="Arnold D."/>
            <person name="Denman S."/>
        </authorList>
    </citation>
    <scope>NUCLEOTIDE SEQUENCE [LARGE SCALE GENOMIC DNA]</scope>
    <source>
        <strain evidence="1 2">L72c</strain>
    </source>
</reference>
<evidence type="ECO:0000313" key="1">
    <source>
        <dbReference type="EMBL" id="MBU9837328.1"/>
    </source>
</evidence>
<evidence type="ECO:0000313" key="2">
    <source>
        <dbReference type="Proteomes" id="UP000699865"/>
    </source>
</evidence>
<proteinExistence type="predicted"/>
<comment type="caution">
    <text evidence="1">The sequence shown here is derived from an EMBL/GenBank/DDBJ whole genome shotgun (WGS) entry which is preliminary data.</text>
</comment>
<protein>
    <submittedName>
        <fullName evidence="1">Uncharacterized protein</fullName>
    </submittedName>
</protein>
<dbReference type="Proteomes" id="UP000699865">
    <property type="component" value="Unassembled WGS sequence"/>
</dbReference>